<evidence type="ECO:0000256" key="3">
    <source>
        <dbReference type="PROSITE-ProRule" id="PRU00176"/>
    </source>
</evidence>
<dbReference type="InterPro" id="IPR000504">
    <property type="entry name" value="RRM_dom"/>
</dbReference>
<comment type="caution">
    <text evidence="5">The sequence shown here is derived from an EMBL/GenBank/DDBJ whole genome shotgun (WGS) entry which is preliminary data.</text>
</comment>
<organism evidence="5 6">
    <name type="scientific">Dillenia turbinata</name>
    <dbReference type="NCBI Taxonomy" id="194707"/>
    <lineage>
        <taxon>Eukaryota</taxon>
        <taxon>Viridiplantae</taxon>
        <taxon>Streptophyta</taxon>
        <taxon>Embryophyta</taxon>
        <taxon>Tracheophyta</taxon>
        <taxon>Spermatophyta</taxon>
        <taxon>Magnoliopsida</taxon>
        <taxon>eudicotyledons</taxon>
        <taxon>Gunneridae</taxon>
        <taxon>Pentapetalae</taxon>
        <taxon>Dilleniales</taxon>
        <taxon>Dilleniaceae</taxon>
        <taxon>Dillenia</taxon>
    </lineage>
</organism>
<protein>
    <submittedName>
        <fullName evidence="5">RNA recognition motif domain</fullName>
    </submittedName>
</protein>
<accession>A0AAN8VDF1</accession>
<gene>
    <name evidence="5" type="ORF">RJ641_006542</name>
</gene>
<evidence type="ECO:0000256" key="2">
    <source>
        <dbReference type="ARBA" id="ARBA00022884"/>
    </source>
</evidence>
<keyword evidence="2 3" id="KW-0694">RNA-binding</keyword>
<keyword evidence="6" id="KW-1185">Reference proteome</keyword>
<dbReference type="Proteomes" id="UP001370490">
    <property type="component" value="Unassembled WGS sequence"/>
</dbReference>
<dbReference type="EMBL" id="JBAMMX010000014">
    <property type="protein sequence ID" value="KAK6927951.1"/>
    <property type="molecule type" value="Genomic_DNA"/>
</dbReference>
<dbReference type="PANTHER" id="PTHR24012">
    <property type="entry name" value="RNA BINDING PROTEIN"/>
    <property type="match status" value="1"/>
</dbReference>
<proteinExistence type="predicted"/>
<dbReference type="Pfam" id="PF00076">
    <property type="entry name" value="RRM_1"/>
    <property type="match status" value="1"/>
</dbReference>
<dbReference type="InterPro" id="IPR035979">
    <property type="entry name" value="RBD_domain_sf"/>
</dbReference>
<feature type="domain" description="RRM" evidence="4">
    <location>
        <begin position="34"/>
        <end position="98"/>
    </location>
</feature>
<reference evidence="5 6" key="1">
    <citation type="submission" date="2023-12" db="EMBL/GenBank/DDBJ databases">
        <title>A high-quality genome assembly for Dillenia turbinata (Dilleniales).</title>
        <authorList>
            <person name="Chanderbali A."/>
        </authorList>
    </citation>
    <scope>NUCLEOTIDE SEQUENCE [LARGE SCALE GENOMIC DNA]</scope>
    <source>
        <strain evidence="5">LSX21</strain>
        <tissue evidence="5">Leaf</tissue>
    </source>
</reference>
<dbReference type="SMART" id="SM00360">
    <property type="entry name" value="RRM"/>
    <property type="match status" value="1"/>
</dbReference>
<keyword evidence="1" id="KW-0677">Repeat</keyword>
<evidence type="ECO:0000313" key="6">
    <source>
        <dbReference type="Proteomes" id="UP001370490"/>
    </source>
</evidence>
<dbReference type="InterPro" id="IPR012677">
    <property type="entry name" value="Nucleotide-bd_a/b_plait_sf"/>
</dbReference>
<dbReference type="GO" id="GO:0003723">
    <property type="term" value="F:RNA binding"/>
    <property type="evidence" value="ECO:0007669"/>
    <property type="project" value="UniProtKB-UniRule"/>
</dbReference>
<dbReference type="AlphaFoldDB" id="A0AAN8VDF1"/>
<dbReference type="SUPFAM" id="SSF54928">
    <property type="entry name" value="RNA-binding domain, RBD"/>
    <property type="match status" value="1"/>
</dbReference>
<name>A0AAN8VDF1_9MAGN</name>
<dbReference type="Gene3D" id="3.30.70.330">
    <property type="match status" value="1"/>
</dbReference>
<evidence type="ECO:0000259" key="4">
    <source>
        <dbReference type="PROSITE" id="PS50102"/>
    </source>
</evidence>
<dbReference type="PROSITE" id="PS50102">
    <property type="entry name" value="RRM"/>
    <property type="match status" value="1"/>
</dbReference>
<sequence>MMENQEVLSLPTLSLHKFMKKNERKPATEEPKFTNVYVKNMDEDLTEDLLQEKFSKFGKTCSVVIMKNNDGKSRGFELANFKSSEVAQKAVHATQGAF</sequence>
<evidence type="ECO:0000256" key="1">
    <source>
        <dbReference type="ARBA" id="ARBA00022737"/>
    </source>
</evidence>
<evidence type="ECO:0000313" key="5">
    <source>
        <dbReference type="EMBL" id="KAK6927951.1"/>
    </source>
</evidence>